<comment type="caution">
    <text evidence="1">The sequence shown here is derived from an EMBL/GenBank/DDBJ whole genome shotgun (WGS) entry which is preliminary data.</text>
</comment>
<name>A0A699J559_TANCI</name>
<protein>
    <submittedName>
        <fullName evidence="1">Uncharacterized protein</fullName>
    </submittedName>
</protein>
<sequence length="154" mass="17436">YSSGYDYTLGNRITLMVTVTIVLTDNPSYKKAQLLKLGKLKFKSISMKTKNKPIKRKMPYDLQMEYTSLHIPNKLDLKFRDSACASVPHDGRNYNSRLSWPTNPVHETSAPSNIDVIKEAYESAYNQTNNDDGLTMHTETQDMLSTTIGNHTAT</sequence>
<proteinExistence type="predicted"/>
<dbReference type="EMBL" id="BKCJ010370841">
    <property type="protein sequence ID" value="GFA11288.1"/>
    <property type="molecule type" value="Genomic_DNA"/>
</dbReference>
<organism evidence="1">
    <name type="scientific">Tanacetum cinerariifolium</name>
    <name type="common">Dalmatian daisy</name>
    <name type="synonym">Chrysanthemum cinerariifolium</name>
    <dbReference type="NCBI Taxonomy" id="118510"/>
    <lineage>
        <taxon>Eukaryota</taxon>
        <taxon>Viridiplantae</taxon>
        <taxon>Streptophyta</taxon>
        <taxon>Embryophyta</taxon>
        <taxon>Tracheophyta</taxon>
        <taxon>Spermatophyta</taxon>
        <taxon>Magnoliopsida</taxon>
        <taxon>eudicotyledons</taxon>
        <taxon>Gunneridae</taxon>
        <taxon>Pentapetalae</taxon>
        <taxon>asterids</taxon>
        <taxon>campanulids</taxon>
        <taxon>Asterales</taxon>
        <taxon>Asteraceae</taxon>
        <taxon>Asteroideae</taxon>
        <taxon>Anthemideae</taxon>
        <taxon>Anthemidinae</taxon>
        <taxon>Tanacetum</taxon>
    </lineage>
</organism>
<dbReference type="AlphaFoldDB" id="A0A699J559"/>
<reference evidence="1" key="1">
    <citation type="journal article" date="2019" name="Sci. Rep.">
        <title>Draft genome of Tanacetum cinerariifolium, the natural source of mosquito coil.</title>
        <authorList>
            <person name="Yamashiro T."/>
            <person name="Shiraishi A."/>
            <person name="Satake H."/>
            <person name="Nakayama K."/>
        </authorList>
    </citation>
    <scope>NUCLEOTIDE SEQUENCE</scope>
</reference>
<evidence type="ECO:0000313" key="1">
    <source>
        <dbReference type="EMBL" id="GFA11288.1"/>
    </source>
</evidence>
<accession>A0A699J559</accession>
<feature type="non-terminal residue" evidence="1">
    <location>
        <position position="1"/>
    </location>
</feature>
<gene>
    <name evidence="1" type="ORF">Tci_583260</name>
</gene>